<dbReference type="PANTHER" id="PTHR24178:SF41">
    <property type="entry name" value="ANKYRIN-2 ISOFORM X1"/>
    <property type="match status" value="1"/>
</dbReference>
<sequence length="342" mass="38657">MDINHDYPLIVSIYCGTPAIFNFLLENGANVNIKDNNGNSILNIALNKPSYLKYLFSKKSINININEKDVSGNYPLMTAIYKNDINSVKSIVRYGTTHGEDMSNILNNNGYTPLILAYKLKYKVVFGCLLRYLDVNAKDLNKNTILYYAIMEEDVTTVSDLIKYGANVNFIDKNGNTPLHLAIYKKNKQIILNLLNSSHNLLLNVPNNQNDIPLVYLIKSLNVYTNDYKEIISLLIKKGTNVNYIDKKGNTPLVYAIKKNFVSVVELLINNGANVNHYIIERDESPLMYAIGLNSISMVKCLVNHNADTNFKNSKNKTVLMKASLTNLEIYNCVSNNNINNY</sequence>
<accession>A0A1Y1WXT4</accession>
<keyword evidence="1" id="KW-0677">Repeat</keyword>
<proteinExistence type="predicted"/>
<feature type="repeat" description="ANK" evidence="3">
    <location>
        <begin position="141"/>
        <end position="173"/>
    </location>
</feature>
<feature type="repeat" description="ANK" evidence="3">
    <location>
        <begin position="4"/>
        <end position="36"/>
    </location>
</feature>
<dbReference type="AlphaFoldDB" id="A0A1Y1WXT4"/>
<dbReference type="InterPro" id="IPR002110">
    <property type="entry name" value="Ankyrin_rpt"/>
</dbReference>
<organism evidence="4 5">
    <name type="scientific">Anaeromyces robustus</name>
    <dbReference type="NCBI Taxonomy" id="1754192"/>
    <lineage>
        <taxon>Eukaryota</taxon>
        <taxon>Fungi</taxon>
        <taxon>Fungi incertae sedis</taxon>
        <taxon>Chytridiomycota</taxon>
        <taxon>Chytridiomycota incertae sedis</taxon>
        <taxon>Neocallimastigomycetes</taxon>
        <taxon>Neocallimastigales</taxon>
        <taxon>Neocallimastigaceae</taxon>
        <taxon>Anaeromyces</taxon>
    </lineage>
</organism>
<feature type="repeat" description="ANK" evidence="3">
    <location>
        <begin position="282"/>
        <end position="314"/>
    </location>
</feature>
<evidence type="ECO:0000256" key="1">
    <source>
        <dbReference type="ARBA" id="ARBA00022737"/>
    </source>
</evidence>
<dbReference type="Pfam" id="PF12796">
    <property type="entry name" value="Ank_2"/>
    <property type="match status" value="3"/>
</dbReference>
<reference evidence="4 5" key="1">
    <citation type="submission" date="2016-08" db="EMBL/GenBank/DDBJ databases">
        <title>A Parts List for Fungal Cellulosomes Revealed by Comparative Genomics.</title>
        <authorList>
            <consortium name="DOE Joint Genome Institute"/>
            <person name="Haitjema C.H."/>
            <person name="Gilmore S.P."/>
            <person name="Henske J.K."/>
            <person name="Solomon K.V."/>
            <person name="De Groot R."/>
            <person name="Kuo A."/>
            <person name="Mondo S.J."/>
            <person name="Salamov A.A."/>
            <person name="Labutti K."/>
            <person name="Zhao Z."/>
            <person name="Chiniquy J."/>
            <person name="Barry K."/>
            <person name="Brewer H.M."/>
            <person name="Purvine S.O."/>
            <person name="Wright A.T."/>
            <person name="Boxma B."/>
            <person name="Van Alen T."/>
            <person name="Hackstein J.H."/>
            <person name="Baker S.E."/>
            <person name="Grigoriev I.V."/>
            <person name="O'Malley M.A."/>
        </authorList>
    </citation>
    <scope>NUCLEOTIDE SEQUENCE [LARGE SCALE GENOMIC DNA]</scope>
    <source>
        <strain evidence="4 5">S4</strain>
    </source>
</reference>
<evidence type="ECO:0000313" key="5">
    <source>
        <dbReference type="Proteomes" id="UP000193944"/>
    </source>
</evidence>
<dbReference type="PANTHER" id="PTHR24178">
    <property type="entry name" value="MOLTING PROTEIN MLT-4"/>
    <property type="match status" value="1"/>
</dbReference>
<dbReference type="PROSITE" id="PS50088">
    <property type="entry name" value="ANK_REPEAT"/>
    <property type="match status" value="5"/>
</dbReference>
<keyword evidence="2 3" id="KW-0040">ANK repeat</keyword>
<dbReference type="SUPFAM" id="SSF48403">
    <property type="entry name" value="Ankyrin repeat"/>
    <property type="match status" value="1"/>
</dbReference>
<evidence type="ECO:0000256" key="3">
    <source>
        <dbReference type="PROSITE-ProRule" id="PRU00023"/>
    </source>
</evidence>
<feature type="repeat" description="ANK" evidence="3">
    <location>
        <begin position="248"/>
        <end position="276"/>
    </location>
</feature>
<evidence type="ECO:0000256" key="2">
    <source>
        <dbReference type="ARBA" id="ARBA00023043"/>
    </source>
</evidence>
<dbReference type="PRINTS" id="PR01415">
    <property type="entry name" value="ANKYRIN"/>
</dbReference>
<comment type="caution">
    <text evidence="4">The sequence shown here is derived from an EMBL/GenBank/DDBJ whole genome shotgun (WGS) entry which is preliminary data.</text>
</comment>
<dbReference type="SMART" id="SM00248">
    <property type="entry name" value="ANK"/>
    <property type="match status" value="9"/>
</dbReference>
<dbReference type="Gene3D" id="1.25.40.20">
    <property type="entry name" value="Ankyrin repeat-containing domain"/>
    <property type="match status" value="3"/>
</dbReference>
<dbReference type="InterPro" id="IPR036770">
    <property type="entry name" value="Ankyrin_rpt-contain_sf"/>
</dbReference>
<dbReference type="PROSITE" id="PS50297">
    <property type="entry name" value="ANK_REP_REGION"/>
    <property type="match status" value="3"/>
</dbReference>
<protein>
    <submittedName>
        <fullName evidence="4">Ankyrin</fullName>
    </submittedName>
</protein>
<reference evidence="4 5" key="2">
    <citation type="submission" date="2016-08" db="EMBL/GenBank/DDBJ databases">
        <title>Pervasive Adenine N6-methylation of Active Genes in Fungi.</title>
        <authorList>
            <consortium name="DOE Joint Genome Institute"/>
            <person name="Mondo S.J."/>
            <person name="Dannebaum R.O."/>
            <person name="Kuo R.C."/>
            <person name="Labutti K."/>
            <person name="Haridas S."/>
            <person name="Kuo A."/>
            <person name="Salamov A."/>
            <person name="Ahrendt S.R."/>
            <person name="Lipzen A."/>
            <person name="Sullivan W."/>
            <person name="Andreopoulos W.B."/>
            <person name="Clum A."/>
            <person name="Lindquist E."/>
            <person name="Daum C."/>
            <person name="Ramamoorthy G.K."/>
            <person name="Gryganskyi A."/>
            <person name="Culley D."/>
            <person name="Magnuson J.K."/>
            <person name="James T.Y."/>
            <person name="O'Malley M.A."/>
            <person name="Stajich J.E."/>
            <person name="Spatafora J.W."/>
            <person name="Visel A."/>
            <person name="Grigoriev I.V."/>
        </authorList>
    </citation>
    <scope>NUCLEOTIDE SEQUENCE [LARGE SCALE GENOMIC DNA]</scope>
    <source>
        <strain evidence="4 5">S4</strain>
    </source>
</reference>
<dbReference type="STRING" id="1754192.A0A1Y1WXT4"/>
<dbReference type="Pfam" id="PF00023">
    <property type="entry name" value="Ank"/>
    <property type="match status" value="1"/>
</dbReference>
<keyword evidence="5" id="KW-1185">Reference proteome</keyword>
<dbReference type="Proteomes" id="UP000193944">
    <property type="component" value="Unassembled WGS sequence"/>
</dbReference>
<gene>
    <name evidence="4" type="ORF">BCR32DRAFT_328725</name>
</gene>
<evidence type="ECO:0000313" key="4">
    <source>
        <dbReference type="EMBL" id="ORX77934.1"/>
    </source>
</evidence>
<dbReference type="EMBL" id="MCFG01000229">
    <property type="protein sequence ID" value="ORX77934.1"/>
    <property type="molecule type" value="Genomic_DNA"/>
</dbReference>
<dbReference type="OrthoDB" id="341259at2759"/>
<feature type="repeat" description="ANK" evidence="3">
    <location>
        <begin position="174"/>
        <end position="201"/>
    </location>
</feature>
<name>A0A1Y1WXT4_9FUNG</name>